<keyword evidence="1" id="KW-0131">Cell cycle</keyword>
<dbReference type="GO" id="GO:0051301">
    <property type="term" value="P:cell division"/>
    <property type="evidence" value="ECO:0007669"/>
    <property type="project" value="UniProtKB-UniRule"/>
</dbReference>
<dbReference type="GO" id="GO:0005634">
    <property type="term" value="C:nucleus"/>
    <property type="evidence" value="ECO:0007669"/>
    <property type="project" value="UniProtKB-SubCell"/>
</dbReference>
<comment type="subcellular location">
    <subcellularLocation>
        <location evidence="1">Nucleus</location>
    </subcellularLocation>
    <subcellularLocation>
        <location evidence="1">Chromosome</location>
        <location evidence="1">Centromere</location>
        <location evidence="1">Kinetochore</location>
    </subcellularLocation>
</comment>
<keyword evidence="1" id="KW-0137">Centromere</keyword>
<dbReference type="InterPro" id="IPR013252">
    <property type="entry name" value="Ndc80_Spc24"/>
</dbReference>
<feature type="coiled-coil region" evidence="2">
    <location>
        <begin position="79"/>
        <end position="130"/>
    </location>
</feature>
<protein>
    <recommendedName>
        <fullName evidence="1">Kinetochore protein Spc24</fullName>
    </recommendedName>
</protein>
<keyword evidence="1" id="KW-0158">Chromosome</keyword>
<dbReference type="GO" id="GO:0000776">
    <property type="term" value="C:kinetochore"/>
    <property type="evidence" value="ECO:0007669"/>
    <property type="project" value="UniProtKB-KW"/>
</dbReference>
<comment type="similarity">
    <text evidence="1">Belongs to the SPC24 family.</text>
</comment>
<accession>A0A7S0QXS1</accession>
<keyword evidence="2" id="KW-0175">Coiled coil</keyword>
<comment type="subunit">
    <text evidence="1">Component of the NDC80 complex.</text>
</comment>
<dbReference type="EMBL" id="HBFA01008033">
    <property type="protein sequence ID" value="CAD8655928.1"/>
    <property type="molecule type" value="Transcribed_RNA"/>
</dbReference>
<evidence type="ECO:0000256" key="2">
    <source>
        <dbReference type="SAM" id="Coils"/>
    </source>
</evidence>
<gene>
    <name evidence="3" type="ORF">POBO1169_LOCUS4180</name>
</gene>
<reference evidence="3" key="1">
    <citation type="submission" date="2021-01" db="EMBL/GenBank/DDBJ databases">
        <authorList>
            <person name="Corre E."/>
            <person name="Pelletier E."/>
            <person name="Niang G."/>
            <person name="Scheremetjew M."/>
            <person name="Finn R."/>
            <person name="Kale V."/>
            <person name="Holt S."/>
            <person name="Cochrane G."/>
            <person name="Meng A."/>
            <person name="Brown T."/>
            <person name="Cohen L."/>
        </authorList>
    </citation>
    <scope>NUCLEOTIDE SEQUENCE</scope>
    <source>
        <strain evidence="3">CCMP722</strain>
    </source>
</reference>
<sequence length="201" mass="23116">MSPPFGNDATLAECCELIDEMKTIYSCADDVEQVSRTIRTYEELVEACNEKELLAKDAVRGWTQRAAVATQRAQEPEPLGGHRQRVANLEEQKRQAEANVQNLQQEAKVLSETQERLTSQDAQHQEQQDQLEAVQVQHIPDLRYELSLYTHITKINWHYEATDRVQGHLTNSKVGSVKHFDLDPNTMSEYEIVDHLWNLMV</sequence>
<name>A0A7S0QXS1_9CHLO</name>
<comment type="function">
    <text evidence="1">Acts as a component of the essential kinetochore-associated NDC80 complex, which is required for chromosome segregation and spindle checkpoint activity.</text>
</comment>
<dbReference type="Gene3D" id="3.30.160.570">
    <property type="entry name" value="Ncd80 complex, Spc24 subunit"/>
    <property type="match status" value="1"/>
</dbReference>
<proteinExistence type="inferred from homology"/>
<organism evidence="3">
    <name type="scientific">Pyramimonas obovata</name>
    <dbReference type="NCBI Taxonomy" id="1411642"/>
    <lineage>
        <taxon>Eukaryota</taxon>
        <taxon>Viridiplantae</taxon>
        <taxon>Chlorophyta</taxon>
        <taxon>Pyramimonadophyceae</taxon>
        <taxon>Pyramimonadales</taxon>
        <taxon>Pyramimonadaceae</taxon>
        <taxon>Pyramimonas</taxon>
        <taxon>Pyramimonas incertae sedis</taxon>
    </lineage>
</organism>
<dbReference type="Pfam" id="PF08286">
    <property type="entry name" value="Spc24"/>
    <property type="match status" value="1"/>
</dbReference>
<keyword evidence="1" id="KW-0132">Cell division</keyword>
<keyword evidence="1" id="KW-0498">Mitosis</keyword>
<evidence type="ECO:0000313" key="3">
    <source>
        <dbReference type="EMBL" id="CAD8655928.1"/>
    </source>
</evidence>
<dbReference type="AlphaFoldDB" id="A0A7S0QXS1"/>
<evidence type="ECO:0000256" key="1">
    <source>
        <dbReference type="RuleBase" id="RU368011"/>
    </source>
</evidence>
<keyword evidence="1" id="KW-0995">Kinetochore</keyword>
<keyword evidence="1" id="KW-0539">Nucleus</keyword>